<evidence type="ECO:0000313" key="4">
    <source>
        <dbReference type="Proteomes" id="UP001595751"/>
    </source>
</evidence>
<dbReference type="GO" id="GO:0016491">
    <property type="term" value="F:oxidoreductase activity"/>
    <property type="evidence" value="ECO:0007669"/>
    <property type="project" value="UniProtKB-KW"/>
</dbReference>
<dbReference type="Pfam" id="PF09995">
    <property type="entry name" value="MPAB_Lcp_cat"/>
    <property type="match status" value="1"/>
</dbReference>
<keyword evidence="4" id="KW-1185">Reference proteome</keyword>
<evidence type="ECO:0000313" key="3">
    <source>
        <dbReference type="EMBL" id="MFC3849851.1"/>
    </source>
</evidence>
<evidence type="ECO:0000259" key="2">
    <source>
        <dbReference type="Pfam" id="PF09995"/>
    </source>
</evidence>
<dbReference type="InterPro" id="IPR046366">
    <property type="entry name" value="MPAB"/>
</dbReference>
<gene>
    <name evidence="3" type="ORF">ACFORJ_06685</name>
</gene>
<proteinExistence type="predicted"/>
<sequence>MVTAKHNGADVKRNGANVKRNGANVKRNGAGIRAESKAQRLERLKGLDPERDAEEIHYTTVCFDFPWDYQRALEFALFRTYCVPSIADVLVQSDQFRREPQKRYDDTSLLMVLPLEHGLDSRRGKDALKVINAQHARYDITNDDMLYVLGAFIFEPLEWIDRFGWRRLLPVEREAAFHYYRAFGRRLGIRDIPETMGEFRGWYDAYEERNFRANPSSAVIGKYTVDLYCSWFPGFLAPVVKRSVESLIGPSMTRCFGFRRANPVLREALELGLRIRGMALRPTPSRKKSKFPHTAANTLTYPGFDDDSNVLAMGAVPLREGAVVGGRGCPVH</sequence>
<dbReference type="Proteomes" id="UP001595751">
    <property type="component" value="Unassembled WGS sequence"/>
</dbReference>
<feature type="region of interest" description="Disordered" evidence="1">
    <location>
        <begin position="1"/>
        <end position="23"/>
    </location>
</feature>
<reference evidence="4" key="1">
    <citation type="journal article" date="2019" name="Int. J. Syst. Evol. Microbiol.">
        <title>The Global Catalogue of Microorganisms (GCM) 10K type strain sequencing project: providing services to taxonomists for standard genome sequencing and annotation.</title>
        <authorList>
            <consortium name="The Broad Institute Genomics Platform"/>
            <consortium name="The Broad Institute Genome Sequencing Center for Infectious Disease"/>
            <person name="Wu L."/>
            <person name="Ma J."/>
        </authorList>
    </citation>
    <scope>NUCLEOTIDE SEQUENCE [LARGE SCALE GENOMIC DNA]</scope>
    <source>
        <strain evidence="4">CCUG 53252</strain>
    </source>
</reference>
<keyword evidence="3" id="KW-0560">Oxidoreductase</keyword>
<dbReference type="PANTHER" id="PTHR36124">
    <property type="match status" value="1"/>
</dbReference>
<dbReference type="PANTHER" id="PTHR36124:SF1">
    <property type="entry name" value="ER-BOUND OXYGENASE MPAB_MPAB'_RUBBER OXYGENASE CATALYTIC DOMAIN-CONTAINING PROTEIN"/>
    <property type="match status" value="1"/>
</dbReference>
<organism evidence="3 4">
    <name type="scientific">Corynebacterium hansenii</name>
    <dbReference type="NCBI Taxonomy" id="394964"/>
    <lineage>
        <taxon>Bacteria</taxon>
        <taxon>Bacillati</taxon>
        <taxon>Actinomycetota</taxon>
        <taxon>Actinomycetes</taxon>
        <taxon>Mycobacteriales</taxon>
        <taxon>Corynebacteriaceae</taxon>
        <taxon>Corynebacterium</taxon>
    </lineage>
</organism>
<feature type="domain" description="ER-bound oxygenase mpaB/mpaB'/Rubber oxygenase catalytic" evidence="2">
    <location>
        <begin position="84"/>
        <end position="262"/>
    </location>
</feature>
<comment type="caution">
    <text evidence="3">The sequence shown here is derived from an EMBL/GenBank/DDBJ whole genome shotgun (WGS) entry which is preliminary data.</text>
</comment>
<name>A0ABV7ZNV7_9CORY</name>
<accession>A0ABV7ZNV7</accession>
<dbReference type="InterPro" id="IPR018713">
    <property type="entry name" value="MPAB/Lcp_cat_dom"/>
</dbReference>
<dbReference type="EMBL" id="JBHRZN010000002">
    <property type="protein sequence ID" value="MFC3849851.1"/>
    <property type="molecule type" value="Genomic_DNA"/>
</dbReference>
<protein>
    <submittedName>
        <fullName evidence="3">Oxygenase MpaB family protein</fullName>
        <ecNumber evidence="3">1.-.-.-</ecNumber>
    </submittedName>
</protein>
<dbReference type="EC" id="1.-.-.-" evidence="3"/>
<evidence type="ECO:0000256" key="1">
    <source>
        <dbReference type="SAM" id="MobiDB-lite"/>
    </source>
</evidence>
<dbReference type="RefSeq" id="WP_290288973.1">
    <property type="nucleotide sequence ID" value="NZ_CP047211.1"/>
</dbReference>